<dbReference type="NCBIfam" id="TIGR00097">
    <property type="entry name" value="HMP-P_kinase"/>
    <property type="match status" value="1"/>
</dbReference>
<dbReference type="AlphaFoldDB" id="A0A6A5C3I4"/>
<proteinExistence type="predicted"/>
<dbReference type="Gene3D" id="3.40.1190.20">
    <property type="match status" value="1"/>
</dbReference>
<dbReference type="GO" id="GO:0009228">
    <property type="term" value="P:thiamine biosynthetic process"/>
    <property type="evidence" value="ECO:0007669"/>
    <property type="project" value="InterPro"/>
</dbReference>
<evidence type="ECO:0000256" key="1">
    <source>
        <dbReference type="ARBA" id="ARBA00022679"/>
    </source>
</evidence>
<feature type="domain" description="Thiaminase-2/PQQC" evidence="5">
    <location>
        <begin position="45"/>
        <end position="251"/>
    </location>
</feature>
<evidence type="ECO:0000313" key="8">
    <source>
        <dbReference type="Proteomes" id="UP000444721"/>
    </source>
</evidence>
<dbReference type="OrthoDB" id="10028886at2759"/>
<dbReference type="InterPro" id="IPR004305">
    <property type="entry name" value="Thiaminase-2/PQQC"/>
</dbReference>
<dbReference type="GO" id="GO:0005829">
    <property type="term" value="C:cytosol"/>
    <property type="evidence" value="ECO:0007669"/>
    <property type="project" value="TreeGrafter"/>
</dbReference>
<dbReference type="GO" id="GO:0008972">
    <property type="term" value="F:phosphomethylpyrimidine kinase activity"/>
    <property type="evidence" value="ECO:0007669"/>
    <property type="project" value="InterPro"/>
</dbReference>
<keyword evidence="4" id="KW-0067">ATP-binding</keyword>
<feature type="domain" description="Pyridoxamine kinase/Phosphomethylpyrimidine kinase" evidence="6">
    <location>
        <begin position="287"/>
        <end position="535"/>
    </location>
</feature>
<keyword evidence="1" id="KW-0808">Transferase</keyword>
<dbReference type="CDD" id="cd19365">
    <property type="entry name" value="TenA_C-like"/>
    <property type="match status" value="1"/>
</dbReference>
<dbReference type="Pfam" id="PF08543">
    <property type="entry name" value="Phos_pyr_kin"/>
    <property type="match status" value="1"/>
</dbReference>
<gene>
    <name evidence="7" type="ORF">FDP41_007842</name>
</gene>
<evidence type="ECO:0008006" key="9">
    <source>
        <dbReference type="Google" id="ProtNLM"/>
    </source>
</evidence>
<evidence type="ECO:0000256" key="2">
    <source>
        <dbReference type="ARBA" id="ARBA00022741"/>
    </source>
</evidence>
<dbReference type="RefSeq" id="XP_044568640.1">
    <property type="nucleotide sequence ID" value="XM_044711631.1"/>
</dbReference>
<name>A0A6A5C3I4_NAEFO</name>
<dbReference type="InterPro" id="IPR016084">
    <property type="entry name" value="Haem_Oase-like_multi-hlx"/>
</dbReference>
<dbReference type="Pfam" id="PF03070">
    <property type="entry name" value="TENA_THI-4"/>
    <property type="match status" value="1"/>
</dbReference>
<dbReference type="OMA" id="QMEYLFW"/>
<dbReference type="GeneID" id="68115060"/>
<protein>
    <recommendedName>
        <fullName evidence="9">Pyridoxamine kinase/Phosphomethylpyrimidine kinase domain-containing protein</fullName>
    </recommendedName>
</protein>
<dbReference type="InterPro" id="IPR004399">
    <property type="entry name" value="HMP/HMP-P_kinase_dom"/>
</dbReference>
<evidence type="ECO:0000259" key="6">
    <source>
        <dbReference type="Pfam" id="PF08543"/>
    </source>
</evidence>
<reference evidence="7 8" key="1">
    <citation type="journal article" date="2019" name="Sci. Rep.">
        <title>Nanopore sequencing improves the draft genome of the human pathogenic amoeba Naegleria fowleri.</title>
        <authorList>
            <person name="Liechti N."/>
            <person name="Schurch N."/>
            <person name="Bruggmann R."/>
            <person name="Wittwer M."/>
        </authorList>
    </citation>
    <scope>NUCLEOTIDE SEQUENCE [LARGE SCALE GENOMIC DNA]</scope>
    <source>
        <strain evidence="7 8">ATCC 30894</strain>
    </source>
</reference>
<dbReference type="GO" id="GO:0008902">
    <property type="term" value="F:hydroxymethylpyrimidine kinase activity"/>
    <property type="evidence" value="ECO:0007669"/>
    <property type="project" value="TreeGrafter"/>
</dbReference>
<dbReference type="InterPro" id="IPR013749">
    <property type="entry name" value="PM/HMP-P_kinase-1"/>
</dbReference>
<evidence type="ECO:0000313" key="7">
    <source>
        <dbReference type="EMBL" id="KAF0983927.1"/>
    </source>
</evidence>
<organism evidence="7 8">
    <name type="scientific">Naegleria fowleri</name>
    <name type="common">Brain eating amoeba</name>
    <dbReference type="NCBI Taxonomy" id="5763"/>
    <lineage>
        <taxon>Eukaryota</taxon>
        <taxon>Discoba</taxon>
        <taxon>Heterolobosea</taxon>
        <taxon>Tetramitia</taxon>
        <taxon>Eutetramitia</taxon>
        <taxon>Vahlkampfiidae</taxon>
        <taxon>Naegleria</taxon>
    </lineage>
</organism>
<dbReference type="EMBL" id="VFQX01000004">
    <property type="protein sequence ID" value="KAF0983927.1"/>
    <property type="molecule type" value="Genomic_DNA"/>
</dbReference>
<comment type="caution">
    <text evidence="7">The sequence shown here is derived from an EMBL/GenBank/DDBJ whole genome shotgun (WGS) entry which is preliminary data.</text>
</comment>
<dbReference type="SUPFAM" id="SSF48613">
    <property type="entry name" value="Heme oxygenase-like"/>
    <property type="match status" value="1"/>
</dbReference>
<keyword evidence="3" id="KW-0418">Kinase</keyword>
<dbReference type="Gene3D" id="1.20.910.10">
    <property type="entry name" value="Heme oxygenase-like"/>
    <property type="match status" value="1"/>
</dbReference>
<dbReference type="GO" id="GO:0005524">
    <property type="term" value="F:ATP binding"/>
    <property type="evidence" value="ECO:0007669"/>
    <property type="project" value="UniProtKB-KW"/>
</dbReference>
<dbReference type="Proteomes" id="UP000444721">
    <property type="component" value="Unassembled WGS sequence"/>
</dbReference>
<dbReference type="InterPro" id="IPR029056">
    <property type="entry name" value="Ribokinase-like"/>
</dbReference>
<dbReference type="FunFam" id="3.40.1190.20:FF:000003">
    <property type="entry name" value="Phosphomethylpyrimidine kinase ThiD"/>
    <property type="match status" value="1"/>
</dbReference>
<keyword evidence="8" id="KW-1185">Reference proteome</keyword>
<dbReference type="VEuPathDB" id="AmoebaDB:NfTy_005440"/>
<evidence type="ECO:0000256" key="3">
    <source>
        <dbReference type="ARBA" id="ARBA00022777"/>
    </source>
</evidence>
<dbReference type="PANTHER" id="PTHR20858:SF17">
    <property type="entry name" value="HYDROXYMETHYLPYRIMIDINE_PHOSPHOMETHYLPYRIMIDINE KINASE THI20-RELATED"/>
    <property type="match status" value="1"/>
</dbReference>
<dbReference type="VEuPathDB" id="AmoebaDB:FDP41_007842"/>
<accession>A0A6A5C3I4</accession>
<sequence length="549" mass="61247">MEPHNPQASTSRHHSVLCSSCYEGLAGELILMMEQQMIEPILGLPFIREMMEGTLSEEIFRFYIIQDAIYLQTFSKVFALVATKIDLMKTPNGEEQYLFLLDQSKGALEESFKLHHEYFKKWNINAFKEGSKSSKSCLLYTSFLLSVAHSDSLLETLCACLPCYYIYFRVAQYITERMLSTNSESSLLTDSHPYVDWIKSYSSDEFKKGVELFSSFINQYAQNTSDDEKEKCRENVKIASQMEYLFWNSAYYMEEWPIEELDRQRISQSSNASSTIPKAVLTIAGSDSGGGAGIQADLNTFHAHHVFGTSAITALTAQNTLGVQGVFPVSPEFLAKQIDSVLSDINVCAVKTGMLYSPELIRVVIERLKFYMQERKLQVVVDPVMVSTSGHNLLKDEAVEVIVKEFFPIATLITPNIPEAERILQLTQRPFVITNVEQSKQAAKVISTTFGISNVLVKGGHLQGTLAVDVLYENATDTFYSFQADLIHSNNTHGTGCSLAAAIASNLAMGSSLEDAVRKAKLYVLNAILRGFNTSINGTGHGTLNHKLF</sequence>
<dbReference type="SUPFAM" id="SSF53613">
    <property type="entry name" value="Ribokinase-like"/>
    <property type="match status" value="1"/>
</dbReference>
<dbReference type="VEuPathDB" id="AmoebaDB:NF0018040"/>
<keyword evidence="2" id="KW-0547">Nucleotide-binding</keyword>
<evidence type="ECO:0000256" key="4">
    <source>
        <dbReference type="ARBA" id="ARBA00022840"/>
    </source>
</evidence>
<dbReference type="PANTHER" id="PTHR20858">
    <property type="entry name" value="PHOSPHOMETHYLPYRIMIDINE KINASE"/>
    <property type="match status" value="1"/>
</dbReference>
<dbReference type="CDD" id="cd01169">
    <property type="entry name" value="HMPP_kinase"/>
    <property type="match status" value="1"/>
</dbReference>
<evidence type="ECO:0000259" key="5">
    <source>
        <dbReference type="Pfam" id="PF03070"/>
    </source>
</evidence>